<dbReference type="EC" id="3.1.3.87" evidence="4"/>
<comment type="similarity">
    <text evidence="4">Belongs to the HAD-like hydrolase superfamily. MtnX family.</text>
</comment>
<dbReference type="InterPro" id="IPR050849">
    <property type="entry name" value="HAD-like_hydrolase_phosphatase"/>
</dbReference>
<dbReference type="GO" id="GO:0019509">
    <property type="term" value="P:L-methionine salvage from methylthioadenosine"/>
    <property type="evidence" value="ECO:0007669"/>
    <property type="project" value="UniProtKB-UniRule"/>
</dbReference>
<reference evidence="5 6" key="1">
    <citation type="submission" date="2018-12" db="EMBL/GenBank/DDBJ databases">
        <authorList>
            <person name="Sun L."/>
            <person name="Chen Z."/>
        </authorList>
    </citation>
    <scope>NUCLEOTIDE SEQUENCE [LARGE SCALE GENOMIC DNA]</scope>
    <source>
        <strain evidence="5 6">DSM 15890</strain>
    </source>
</reference>
<dbReference type="RefSeq" id="WP_127190801.1">
    <property type="nucleotide sequence ID" value="NZ_RZNY01000003.1"/>
</dbReference>
<evidence type="ECO:0000313" key="5">
    <source>
        <dbReference type="EMBL" id="RUT47600.1"/>
    </source>
</evidence>
<accession>A0A3S1DXT3</accession>
<keyword evidence="3 4" id="KW-0486">Methionine biosynthesis</keyword>
<dbReference type="HAMAP" id="MF_01680">
    <property type="entry name" value="Salvage_MtnX"/>
    <property type="match status" value="1"/>
</dbReference>
<dbReference type="Gene3D" id="3.40.50.1000">
    <property type="entry name" value="HAD superfamily/HAD-like"/>
    <property type="match status" value="1"/>
</dbReference>
<organism evidence="5 6">
    <name type="scientific">Paenibacillus anaericanus</name>
    <dbReference type="NCBI Taxonomy" id="170367"/>
    <lineage>
        <taxon>Bacteria</taxon>
        <taxon>Bacillati</taxon>
        <taxon>Bacillota</taxon>
        <taxon>Bacilli</taxon>
        <taxon>Bacillales</taxon>
        <taxon>Paenibacillaceae</taxon>
        <taxon>Paenibacillus</taxon>
    </lineage>
</organism>
<name>A0A3S1DXT3_9BACL</name>
<dbReference type="SUPFAM" id="SSF56784">
    <property type="entry name" value="HAD-like"/>
    <property type="match status" value="1"/>
</dbReference>
<dbReference type="OrthoDB" id="9804940at2"/>
<dbReference type="InterPro" id="IPR017718">
    <property type="entry name" value="HAD-SF_hydro_IB_MtnX"/>
</dbReference>
<keyword evidence="1 4" id="KW-0028">Amino-acid biosynthesis</keyword>
<dbReference type="EMBL" id="RZNY01000003">
    <property type="protein sequence ID" value="RUT47600.1"/>
    <property type="molecule type" value="Genomic_DNA"/>
</dbReference>
<evidence type="ECO:0000256" key="2">
    <source>
        <dbReference type="ARBA" id="ARBA00022801"/>
    </source>
</evidence>
<dbReference type="PANTHER" id="PTHR28181:SF2">
    <property type="entry name" value="PHOSPHORIC MONOESTER HYDROLASE"/>
    <property type="match status" value="1"/>
</dbReference>
<evidence type="ECO:0000256" key="3">
    <source>
        <dbReference type="ARBA" id="ARBA00023167"/>
    </source>
</evidence>
<dbReference type="InterPro" id="IPR023214">
    <property type="entry name" value="HAD_sf"/>
</dbReference>
<comment type="caution">
    <text evidence="5">The sequence shown here is derived from an EMBL/GenBank/DDBJ whole genome shotgun (WGS) entry which is preliminary data.</text>
</comment>
<dbReference type="NCBIfam" id="NF007103">
    <property type="entry name" value="PRK09552.1"/>
    <property type="match status" value="1"/>
</dbReference>
<dbReference type="Gene3D" id="3.90.1470.20">
    <property type="match status" value="1"/>
</dbReference>
<evidence type="ECO:0000256" key="4">
    <source>
        <dbReference type="HAMAP-Rule" id="MF_01680"/>
    </source>
</evidence>
<dbReference type="InterPro" id="IPR036412">
    <property type="entry name" value="HAD-like_sf"/>
</dbReference>
<dbReference type="NCBIfam" id="TIGR01489">
    <property type="entry name" value="DKMTPPase-SF"/>
    <property type="match status" value="1"/>
</dbReference>
<dbReference type="CDD" id="cd07524">
    <property type="entry name" value="HAD_Pase"/>
    <property type="match status" value="1"/>
</dbReference>
<dbReference type="InterPro" id="IPR006384">
    <property type="entry name" value="HAD_hydro_PyrdxlP_Pase-like"/>
</dbReference>
<dbReference type="GO" id="GO:0043716">
    <property type="term" value="F:2-hydroxy-3-keto-5-methylthiopentenyl-1-phosphate phosphatase activity"/>
    <property type="evidence" value="ECO:0007669"/>
    <property type="project" value="UniProtKB-UniRule"/>
</dbReference>
<sequence length="223" mass="25623">MTTNKQPVIFCDFDGTITTSDNIVAIMEHFKPAGSEDVMKRILSHEISIRKGVHILFNLIPSTEREEVTQFVLQQARIREGFGEFLSYVRERNIPFYITSGGIDFFLEPIVDPYNIPKEHIYCNGADFSSDHITITWPHPCDEECNNDCGMCKATVMRRFPQDLYERILIGDSLTDFEGAKLADQVYSRASLTKKCVELGVPHTPFETFFDIRDDLIKREGER</sequence>
<evidence type="ECO:0000313" key="6">
    <source>
        <dbReference type="Proteomes" id="UP000279446"/>
    </source>
</evidence>
<protein>
    <recommendedName>
        <fullName evidence="4">2-hydroxy-3-keto-5-methylthiopentenyl-1-phosphate phosphatase</fullName>
        <shortName evidence="4">HK-MTPenyl-1-P phosphatase</shortName>
        <ecNumber evidence="4">3.1.3.87</ecNumber>
    </recommendedName>
</protein>
<comment type="pathway">
    <text evidence="4">Amino-acid biosynthesis; L-methionine biosynthesis via salvage pathway; L-methionine from S-methyl-5-thio-alpha-D-ribose 1-phosphate: step 4/6.</text>
</comment>
<comment type="catalytic activity">
    <reaction evidence="4">
        <text>2-hydroxy-5-methylsulfanyl-3-oxopent-1-enyl phosphate + H2O = 1,2-dihydroxy-5-(methylsulfanyl)pent-1-en-3-one + phosphate</text>
        <dbReference type="Rhea" id="RHEA:14481"/>
        <dbReference type="ChEBI" id="CHEBI:15377"/>
        <dbReference type="ChEBI" id="CHEBI:43474"/>
        <dbReference type="ChEBI" id="CHEBI:49252"/>
        <dbReference type="ChEBI" id="CHEBI:59505"/>
        <dbReference type="EC" id="3.1.3.87"/>
    </reaction>
</comment>
<evidence type="ECO:0000256" key="1">
    <source>
        <dbReference type="ARBA" id="ARBA00022605"/>
    </source>
</evidence>
<dbReference type="Proteomes" id="UP000279446">
    <property type="component" value="Unassembled WGS sequence"/>
</dbReference>
<dbReference type="Pfam" id="PF12710">
    <property type="entry name" value="HAD"/>
    <property type="match status" value="1"/>
</dbReference>
<keyword evidence="2 4" id="KW-0378">Hydrolase</keyword>
<keyword evidence="6" id="KW-1185">Reference proteome</keyword>
<dbReference type="NCBIfam" id="TIGR01488">
    <property type="entry name" value="HAD-SF-IB"/>
    <property type="match status" value="1"/>
</dbReference>
<dbReference type="UniPathway" id="UPA00904">
    <property type="reaction ID" value="UER00877"/>
</dbReference>
<dbReference type="PANTHER" id="PTHR28181">
    <property type="entry name" value="UPF0655 PROTEIN YCR015C"/>
    <property type="match status" value="1"/>
</dbReference>
<comment type="function">
    <text evidence="4">Dephosphorylates 2-hydroxy-3-keto-5-methylthiopentenyl-1-phosphate (HK-MTPenyl-1-P) yielding 1,2-dihydroxy-3-keto-5-methylthiopentene (DHK-MTPene).</text>
</comment>
<proteinExistence type="inferred from homology"/>
<dbReference type="AlphaFoldDB" id="A0A3S1DXT3"/>
<gene>
    <name evidence="4" type="primary">mtnX</name>
    <name evidence="5" type="ORF">EJP82_04255</name>
</gene>